<dbReference type="Gene3D" id="2.40.160.120">
    <property type="match status" value="1"/>
</dbReference>
<name>A0A1Y1Y448_9FUNG</name>
<dbReference type="SUPFAM" id="SSF144000">
    <property type="entry name" value="Oxysterol-binding protein-like"/>
    <property type="match status" value="1"/>
</dbReference>
<dbReference type="InterPro" id="IPR000648">
    <property type="entry name" value="Oxysterol-bd"/>
</dbReference>
<evidence type="ECO:0000256" key="3">
    <source>
        <dbReference type="SAM" id="MobiDB-lite"/>
    </source>
</evidence>
<proteinExistence type="inferred from homology"/>
<dbReference type="OrthoDB" id="48057at2759"/>
<dbReference type="GO" id="GO:0005829">
    <property type="term" value="C:cytosol"/>
    <property type="evidence" value="ECO:0007669"/>
    <property type="project" value="TreeGrafter"/>
</dbReference>
<dbReference type="PANTHER" id="PTHR10972:SF212">
    <property type="entry name" value="OXYSTEROL-BINDING PROTEIN-LIKE PROTEIN 1"/>
    <property type="match status" value="1"/>
</dbReference>
<evidence type="ECO:0000313" key="5">
    <source>
        <dbReference type="Proteomes" id="UP000193498"/>
    </source>
</evidence>
<keyword evidence="5" id="KW-1185">Reference proteome</keyword>
<dbReference type="Gene3D" id="6.10.140.1150">
    <property type="match status" value="1"/>
</dbReference>
<dbReference type="Proteomes" id="UP000193498">
    <property type="component" value="Unassembled WGS sequence"/>
</dbReference>
<gene>
    <name evidence="4" type="ORF">K493DRAFT_316390</name>
</gene>
<comment type="similarity">
    <text evidence="1 2">Belongs to the OSBP family.</text>
</comment>
<dbReference type="InterPro" id="IPR018494">
    <property type="entry name" value="Oxysterol-bd_CS"/>
</dbReference>
<evidence type="ECO:0000256" key="1">
    <source>
        <dbReference type="ARBA" id="ARBA00008842"/>
    </source>
</evidence>
<dbReference type="InterPro" id="IPR037239">
    <property type="entry name" value="OSBP_sf"/>
</dbReference>
<feature type="compositionally biased region" description="Basic and acidic residues" evidence="3">
    <location>
        <begin position="18"/>
        <end position="37"/>
    </location>
</feature>
<dbReference type="EMBL" id="MCFE01000261">
    <property type="protein sequence ID" value="ORX92753.1"/>
    <property type="molecule type" value="Genomic_DNA"/>
</dbReference>
<dbReference type="GO" id="GO:0032934">
    <property type="term" value="F:sterol binding"/>
    <property type="evidence" value="ECO:0007669"/>
    <property type="project" value="TreeGrafter"/>
</dbReference>
<protein>
    <recommendedName>
        <fullName evidence="6">Oxysterol-binding protein</fullName>
    </recommendedName>
</protein>
<sequence length="421" mass="47537">MGVIKQNPLPKTTLVDTEADRSSVKKGRHPDSHEDSDQGKFKAIFGLLKNMIGVKDIVNMRLSLPAQLLDPISNLEQWQYLDRPDFFACLGDDDDPVNRMFGVITWWFSKDLKYIVSRIKKPYNSVLGEQFMSKWEVPATKPGLSLRDIESEPDKVRVIFVAEQTSHHPPVSAFHYECPEKGVSAWGSDHICARFTGTSVKVSSGSYSSGIHVRLANRDNEEYRLTHPTASIQGWLKGSLYITVSEYCTITCPKSGLKAVIEYKEESWLGKPKFLVEGKIFRQNFSDEGAEEPVKLKSIPEDQVVGKVEGSWRGRIYGTRTDNNQSTMLLDMNALQVIPKLVKPISEQNENESRRVWSKVTELIIKKDFNNATKAKHALEDLQRQKASERLASGSAFVPQLFHLDTSRPGYPTLKVPLPDL</sequence>
<dbReference type="GO" id="GO:0016020">
    <property type="term" value="C:membrane"/>
    <property type="evidence" value="ECO:0007669"/>
    <property type="project" value="TreeGrafter"/>
</dbReference>
<evidence type="ECO:0008006" key="6">
    <source>
        <dbReference type="Google" id="ProtNLM"/>
    </source>
</evidence>
<feature type="region of interest" description="Disordered" evidence="3">
    <location>
        <begin position="1"/>
        <end position="37"/>
    </location>
</feature>
<organism evidence="4 5">
    <name type="scientific">Basidiobolus meristosporus CBS 931.73</name>
    <dbReference type="NCBI Taxonomy" id="1314790"/>
    <lineage>
        <taxon>Eukaryota</taxon>
        <taxon>Fungi</taxon>
        <taxon>Fungi incertae sedis</taxon>
        <taxon>Zoopagomycota</taxon>
        <taxon>Entomophthoromycotina</taxon>
        <taxon>Basidiobolomycetes</taxon>
        <taxon>Basidiobolales</taxon>
        <taxon>Basidiobolaceae</taxon>
        <taxon>Basidiobolus</taxon>
    </lineage>
</organism>
<accession>A0A1Y1Y448</accession>
<comment type="caution">
    <text evidence="4">The sequence shown here is derived from an EMBL/GenBank/DDBJ whole genome shotgun (WGS) entry which is preliminary data.</text>
</comment>
<dbReference type="InParanoid" id="A0A1Y1Y448"/>
<dbReference type="FunCoup" id="A0A1Y1Y448">
    <property type="interactions" value="16"/>
</dbReference>
<evidence type="ECO:0000256" key="2">
    <source>
        <dbReference type="RuleBase" id="RU003844"/>
    </source>
</evidence>
<dbReference type="Pfam" id="PF01237">
    <property type="entry name" value="Oxysterol_BP"/>
    <property type="match status" value="1"/>
</dbReference>
<dbReference type="AlphaFoldDB" id="A0A1Y1Y448"/>
<reference evidence="4 5" key="1">
    <citation type="submission" date="2016-07" db="EMBL/GenBank/DDBJ databases">
        <title>Pervasive Adenine N6-methylation of Active Genes in Fungi.</title>
        <authorList>
            <consortium name="DOE Joint Genome Institute"/>
            <person name="Mondo S.J."/>
            <person name="Dannebaum R.O."/>
            <person name="Kuo R.C."/>
            <person name="Labutti K."/>
            <person name="Haridas S."/>
            <person name="Kuo A."/>
            <person name="Salamov A."/>
            <person name="Ahrendt S.R."/>
            <person name="Lipzen A."/>
            <person name="Sullivan W."/>
            <person name="Andreopoulos W.B."/>
            <person name="Clum A."/>
            <person name="Lindquist E."/>
            <person name="Daum C."/>
            <person name="Ramamoorthy G.K."/>
            <person name="Gryganskyi A."/>
            <person name="Culley D."/>
            <person name="Magnuson J.K."/>
            <person name="James T.Y."/>
            <person name="O'Malley M.A."/>
            <person name="Stajich J.E."/>
            <person name="Spatafora J.W."/>
            <person name="Visel A."/>
            <person name="Grigoriev I.V."/>
        </authorList>
    </citation>
    <scope>NUCLEOTIDE SEQUENCE [LARGE SCALE GENOMIC DNA]</scope>
    <source>
        <strain evidence="4 5">CBS 931.73</strain>
    </source>
</reference>
<dbReference type="PROSITE" id="PS01013">
    <property type="entry name" value="OSBP"/>
    <property type="match status" value="1"/>
</dbReference>
<dbReference type="STRING" id="1314790.A0A1Y1Y448"/>
<dbReference type="PANTHER" id="PTHR10972">
    <property type="entry name" value="OXYSTEROL-BINDING PROTEIN-RELATED"/>
    <property type="match status" value="1"/>
</dbReference>
<evidence type="ECO:0000313" key="4">
    <source>
        <dbReference type="EMBL" id="ORX92753.1"/>
    </source>
</evidence>